<protein>
    <submittedName>
        <fullName evidence="2">Uncharacterized protein</fullName>
    </submittedName>
</protein>
<feature type="region of interest" description="Disordered" evidence="1">
    <location>
        <begin position="218"/>
        <end position="243"/>
    </location>
</feature>
<dbReference type="EMBL" id="MTSE01000046">
    <property type="protein sequence ID" value="OUJ68669.1"/>
    <property type="molecule type" value="Genomic_DNA"/>
</dbReference>
<dbReference type="Proteomes" id="UP000194873">
    <property type="component" value="Unassembled WGS sequence"/>
</dbReference>
<dbReference type="PROSITE" id="PS51257">
    <property type="entry name" value="PROKAR_LIPOPROTEIN"/>
    <property type="match status" value="1"/>
</dbReference>
<evidence type="ECO:0000313" key="3">
    <source>
        <dbReference type="Proteomes" id="UP000194873"/>
    </source>
</evidence>
<feature type="compositionally biased region" description="Basic and acidic residues" evidence="1">
    <location>
        <begin position="230"/>
        <end position="243"/>
    </location>
</feature>
<name>A0A243W5H0_9BACT</name>
<comment type="caution">
    <text evidence="2">The sequence shown here is derived from an EMBL/GenBank/DDBJ whole genome shotgun (WGS) entry which is preliminary data.</text>
</comment>
<organism evidence="2 3">
    <name type="scientific">Hymenobacter crusticola</name>
    <dbReference type="NCBI Taxonomy" id="1770526"/>
    <lineage>
        <taxon>Bacteria</taxon>
        <taxon>Pseudomonadati</taxon>
        <taxon>Bacteroidota</taxon>
        <taxon>Cytophagia</taxon>
        <taxon>Cytophagales</taxon>
        <taxon>Hymenobacteraceae</taxon>
        <taxon>Hymenobacter</taxon>
    </lineage>
</organism>
<keyword evidence="3" id="KW-1185">Reference proteome</keyword>
<evidence type="ECO:0000256" key="1">
    <source>
        <dbReference type="SAM" id="MobiDB-lite"/>
    </source>
</evidence>
<accession>A0A243W5H0</accession>
<sequence length="261" mass="29485">MSYRYLSILLCLLLQACIGCRSELALLELLEPRPAHLATDSTRHELEVRYKRPPYAQSIPSGYDYGQEPQPVQKSGLVAWAKAKLTGGKVVDKSTTTVNIYNAPTGNKKSNIATGQSSVTAQEKVDLRGQNGGYKTKEKPREVVQTITKTTPWYVFAVLIVASVYAGAKFNARLRWLPGLGLLVALCLASAPASAQKQLIIPHSRNYDHIGAKRVEREHRKARRQNHRQNMRELRKEGREHQQRLKLMREMKARIDQKPPH</sequence>
<reference evidence="2 3" key="1">
    <citation type="submission" date="2017-01" db="EMBL/GenBank/DDBJ databases">
        <title>A new Hymenobacter.</title>
        <authorList>
            <person name="Liang Y."/>
            <person name="Feng F."/>
        </authorList>
    </citation>
    <scope>NUCLEOTIDE SEQUENCE [LARGE SCALE GENOMIC DNA]</scope>
    <source>
        <strain evidence="2">MIMBbqt21</strain>
    </source>
</reference>
<proteinExistence type="predicted"/>
<feature type="compositionally biased region" description="Basic residues" evidence="1">
    <location>
        <begin position="220"/>
        <end position="229"/>
    </location>
</feature>
<dbReference type="RefSeq" id="WP_086597351.1">
    <property type="nucleotide sequence ID" value="NZ_MTSE01000046.1"/>
</dbReference>
<dbReference type="AlphaFoldDB" id="A0A243W5H0"/>
<evidence type="ECO:0000313" key="2">
    <source>
        <dbReference type="EMBL" id="OUJ68669.1"/>
    </source>
</evidence>
<gene>
    <name evidence="2" type="ORF">BXP70_27665</name>
</gene>